<organism evidence="22 23">
    <name type="scientific">Dermatophagoides farinae</name>
    <name type="common">American house dust mite</name>
    <dbReference type="NCBI Taxonomy" id="6954"/>
    <lineage>
        <taxon>Eukaryota</taxon>
        <taxon>Metazoa</taxon>
        <taxon>Ecdysozoa</taxon>
        <taxon>Arthropoda</taxon>
        <taxon>Chelicerata</taxon>
        <taxon>Arachnida</taxon>
        <taxon>Acari</taxon>
        <taxon>Acariformes</taxon>
        <taxon>Sarcoptiformes</taxon>
        <taxon>Astigmata</taxon>
        <taxon>Psoroptidia</taxon>
        <taxon>Analgoidea</taxon>
        <taxon>Pyroglyphidae</taxon>
        <taxon>Dermatophagoidinae</taxon>
        <taxon>Dermatophagoides</taxon>
    </lineage>
</organism>
<evidence type="ECO:0000256" key="17">
    <source>
        <dbReference type="ARBA" id="ARBA00047899"/>
    </source>
</evidence>
<keyword evidence="23" id="KW-1185">Reference proteome</keyword>
<dbReference type="GO" id="GO:0000422">
    <property type="term" value="P:autophagy of mitochondrion"/>
    <property type="evidence" value="ECO:0007669"/>
    <property type="project" value="TreeGrafter"/>
</dbReference>
<keyword evidence="15" id="KW-0072">Autophagy</keyword>
<dbReference type="SUPFAM" id="SSF56112">
    <property type="entry name" value="Protein kinase-like (PK-like)"/>
    <property type="match status" value="1"/>
</dbReference>
<dbReference type="GO" id="GO:0005524">
    <property type="term" value="F:ATP binding"/>
    <property type="evidence" value="ECO:0007669"/>
    <property type="project" value="UniProtKB-UniRule"/>
</dbReference>
<evidence type="ECO:0000259" key="20">
    <source>
        <dbReference type="PROSITE" id="PS50011"/>
    </source>
</evidence>
<evidence type="ECO:0000256" key="1">
    <source>
        <dbReference type="ARBA" id="ARBA00004496"/>
    </source>
</evidence>
<dbReference type="InterPro" id="IPR017441">
    <property type="entry name" value="Protein_kinase_ATP_BS"/>
</dbReference>
<feature type="binding site" evidence="19">
    <location>
        <position position="71"/>
    </location>
    <ligand>
        <name>ATP</name>
        <dbReference type="ChEBI" id="CHEBI:30616"/>
    </ligand>
</feature>
<dbReference type="GO" id="GO:0000045">
    <property type="term" value="P:autophagosome assembly"/>
    <property type="evidence" value="ECO:0007669"/>
    <property type="project" value="TreeGrafter"/>
</dbReference>
<comment type="caution">
    <text evidence="22">The sequence shown here is derived from an EMBL/GenBank/DDBJ whole genome shotgun (WGS) entry which is preliminary data.</text>
</comment>
<evidence type="ECO:0000256" key="15">
    <source>
        <dbReference type="ARBA" id="ARBA00023006"/>
    </source>
</evidence>
<evidence type="ECO:0000256" key="13">
    <source>
        <dbReference type="ARBA" id="ARBA00022857"/>
    </source>
</evidence>
<keyword evidence="13" id="KW-0521">NADP</keyword>
<dbReference type="InterPro" id="IPR001796">
    <property type="entry name" value="DHFR_dom"/>
</dbReference>
<dbReference type="FunFam" id="3.30.200.20:FF:000042">
    <property type="entry name" value="Aurora kinase A"/>
    <property type="match status" value="1"/>
</dbReference>
<dbReference type="PROSITE" id="PS50011">
    <property type="entry name" value="PROTEIN_KINASE_DOM"/>
    <property type="match status" value="1"/>
</dbReference>
<dbReference type="Gene3D" id="1.10.510.10">
    <property type="entry name" value="Transferase(Phosphotransferase) domain 1"/>
    <property type="match status" value="1"/>
</dbReference>
<evidence type="ECO:0000256" key="11">
    <source>
        <dbReference type="ARBA" id="ARBA00022777"/>
    </source>
</evidence>
<comment type="catalytic activity">
    <reaction evidence="17">
        <text>L-threonyl-[protein] + ATP = O-phospho-L-threonyl-[protein] + ADP + H(+)</text>
        <dbReference type="Rhea" id="RHEA:46608"/>
        <dbReference type="Rhea" id="RHEA-COMP:11060"/>
        <dbReference type="Rhea" id="RHEA-COMP:11605"/>
        <dbReference type="ChEBI" id="CHEBI:15378"/>
        <dbReference type="ChEBI" id="CHEBI:30013"/>
        <dbReference type="ChEBI" id="CHEBI:30616"/>
        <dbReference type="ChEBI" id="CHEBI:61977"/>
        <dbReference type="ChEBI" id="CHEBI:456216"/>
        <dbReference type="EC" id="2.7.11.1"/>
    </reaction>
</comment>
<dbReference type="InterPro" id="IPR017925">
    <property type="entry name" value="DHFR_CS"/>
</dbReference>
<dbReference type="SMART" id="SM00220">
    <property type="entry name" value="S_TKc"/>
    <property type="match status" value="1"/>
</dbReference>
<dbReference type="InterPro" id="IPR007330">
    <property type="entry name" value="MIT_dom"/>
</dbReference>
<evidence type="ECO:0000256" key="5">
    <source>
        <dbReference type="ARBA" id="ARBA00022490"/>
    </source>
</evidence>
<dbReference type="Pfam" id="PF00186">
    <property type="entry name" value="DHFR_1"/>
    <property type="match status" value="1"/>
</dbReference>
<dbReference type="InterPro" id="IPR011009">
    <property type="entry name" value="Kinase-like_dom_sf"/>
</dbReference>
<reference evidence="22" key="1">
    <citation type="submission" date="2013-05" db="EMBL/GenBank/DDBJ databases">
        <authorList>
            <person name="Yim A.K.Y."/>
            <person name="Chan T.F."/>
            <person name="Ji K.M."/>
            <person name="Liu X.Y."/>
            <person name="Zhou J.W."/>
            <person name="Li R.Q."/>
            <person name="Yang K.Y."/>
            <person name="Li J."/>
            <person name="Li M."/>
            <person name="Law P.T.W."/>
            <person name="Wu Y.L."/>
            <person name="Cai Z.L."/>
            <person name="Qin H."/>
            <person name="Bao Y."/>
            <person name="Leung R.K.K."/>
            <person name="Ng P.K.S."/>
            <person name="Zou J."/>
            <person name="Zhong X.J."/>
            <person name="Ran P.X."/>
            <person name="Zhong N.S."/>
            <person name="Liu Z.G."/>
            <person name="Tsui S.K.W."/>
        </authorList>
    </citation>
    <scope>NUCLEOTIDE SEQUENCE</scope>
    <source>
        <strain evidence="22">Derf</strain>
        <tissue evidence="22">Whole organism</tissue>
    </source>
</reference>
<evidence type="ECO:0000256" key="12">
    <source>
        <dbReference type="ARBA" id="ARBA00022840"/>
    </source>
</evidence>
<evidence type="ECO:0000256" key="16">
    <source>
        <dbReference type="ARBA" id="ARBA00032242"/>
    </source>
</evidence>
<evidence type="ECO:0000256" key="14">
    <source>
        <dbReference type="ARBA" id="ARBA00023002"/>
    </source>
</evidence>
<dbReference type="Pfam" id="PF00069">
    <property type="entry name" value="Pkinase"/>
    <property type="match status" value="1"/>
</dbReference>
<keyword evidence="14" id="KW-0560">Oxidoreductase</keyword>
<sequence length="790" mass="91146">MDPKSNNNAIINTTTNVIINSSSSPNSSLPPPKVDGYRLNHLIGKGSYGHVFRAEKKISHEVVAIKCVPLKSLSKNSRDNIINEISILKKLKHEFIVQMLDFQWDKAFVYMIFEFCPSGELASIIRLKRNFPEEIVQHFLQQLASAMKYLRDNDVAHLDLKPQNILITGIQFVTLLNGLNSFKVWRQVILKIADFGFAQYLSNDESVNSLRGSPLYMAPEIFKKHEYDARVDLWSIGIILYECLFGRTPLHGMTTAEITHAYQRNQVHIEFPKNRLSQLCYDLLGGLLKIDPKMRISFSNFFTHPFIDLEHMPMADSFEKARNIISKAMDFETKGEYKSAFYNFRDALLYLMPLYRWGLPTQPYSAKKREQLRQMIVENMEKAEELQQKCGIVNINPKLLQEIQSIYNRIDRARDLASKDLYSQSLDEFELAFDQSFKIMKENDQKIRNEFFGEISEWMTEAEIVKDKYLTEQQIKQQLPKKIGEKITVAQEAIELYNHHNDKTPPPSSVQKPDWYLKLKEPPKSNSSGHSKLLIHNVDHKKVDDKKLDNNLNLAKMKNENNDNGDLDLVFFQVLVPVGSKTTKIFMMTKKIALVAACCRSNGIGKDGNLPWRLRSEMDFFTRITSTVLDSAPGLAGDEQVKKNAVIMGTRTYMSIPPSFRPLKNRVNVVLSRTINEAPAGVEFLFRSLDEAVKKLSEMPNIDQLYVIGGSEVYNESVARSDCDLIFLTKIDADFDCDRFFPSIDLDQYEDITDEKLLEKYRHIIDKYDIPLDVQKENGLSFRYHLYKRK</sequence>
<dbReference type="GO" id="GO:0005776">
    <property type="term" value="C:autophagosome"/>
    <property type="evidence" value="ECO:0007669"/>
    <property type="project" value="TreeGrafter"/>
</dbReference>
<keyword evidence="10 19" id="KW-0547">Nucleotide-binding</keyword>
<evidence type="ECO:0000256" key="6">
    <source>
        <dbReference type="ARBA" id="ARBA00022527"/>
    </source>
</evidence>
<keyword evidence="9" id="KW-0677">Repeat</keyword>
<dbReference type="InterPro" id="IPR000719">
    <property type="entry name" value="Prot_kinase_dom"/>
</dbReference>
<dbReference type="GO" id="GO:0010506">
    <property type="term" value="P:regulation of autophagy"/>
    <property type="evidence" value="ECO:0007669"/>
    <property type="project" value="InterPro"/>
</dbReference>
<keyword evidence="5" id="KW-0963">Cytoplasm</keyword>
<dbReference type="PROSITE" id="PS00108">
    <property type="entry name" value="PROTEIN_KINASE_ST"/>
    <property type="match status" value="1"/>
</dbReference>
<evidence type="ECO:0000256" key="9">
    <source>
        <dbReference type="ARBA" id="ARBA00022737"/>
    </source>
</evidence>
<keyword evidence="8" id="KW-0808">Transferase</keyword>
<evidence type="ECO:0000256" key="10">
    <source>
        <dbReference type="ARBA" id="ARBA00022741"/>
    </source>
</evidence>
<dbReference type="CDD" id="cd00209">
    <property type="entry name" value="DHFR"/>
    <property type="match status" value="1"/>
</dbReference>
<dbReference type="PROSITE" id="PS51330">
    <property type="entry name" value="DHFR_2"/>
    <property type="match status" value="1"/>
</dbReference>
<dbReference type="PRINTS" id="PR00070">
    <property type="entry name" value="DHFR"/>
</dbReference>
<accession>A0A922HMF1</accession>
<evidence type="ECO:0000256" key="3">
    <source>
        <dbReference type="ARBA" id="ARBA00012856"/>
    </source>
</evidence>
<feature type="domain" description="Protein kinase" evidence="20">
    <location>
        <begin position="37"/>
        <end position="307"/>
    </location>
</feature>
<gene>
    <name evidence="22" type="primary">ULK3_1</name>
    <name evidence="22" type="ORF">DERF_014495</name>
</gene>
<dbReference type="FunFam" id="1.10.510.10:FF:000571">
    <property type="entry name" value="Maternal embryonic leucine zipper kinase"/>
    <property type="match status" value="1"/>
</dbReference>
<dbReference type="InterPro" id="IPR008271">
    <property type="entry name" value="Ser/Thr_kinase_AS"/>
</dbReference>
<dbReference type="AlphaFoldDB" id="A0A922HMF1"/>
<evidence type="ECO:0000256" key="2">
    <source>
        <dbReference type="ARBA" id="ARBA00012513"/>
    </source>
</evidence>
<dbReference type="GO" id="GO:0034727">
    <property type="term" value="P:piecemeal microautophagy of the nucleus"/>
    <property type="evidence" value="ECO:0007669"/>
    <property type="project" value="TreeGrafter"/>
</dbReference>
<evidence type="ECO:0000256" key="4">
    <source>
        <dbReference type="ARBA" id="ARBA00021644"/>
    </source>
</evidence>
<dbReference type="EC" id="2.7.11.1" evidence="2"/>
<evidence type="ECO:0000313" key="22">
    <source>
        <dbReference type="EMBL" id="KAH9493762.1"/>
    </source>
</evidence>
<keyword evidence="11 22" id="KW-0418">Kinase</keyword>
<comment type="catalytic activity">
    <reaction evidence="18">
        <text>L-seryl-[protein] + ATP = O-phospho-L-seryl-[protein] + ADP + H(+)</text>
        <dbReference type="Rhea" id="RHEA:17989"/>
        <dbReference type="Rhea" id="RHEA-COMP:9863"/>
        <dbReference type="Rhea" id="RHEA-COMP:11604"/>
        <dbReference type="ChEBI" id="CHEBI:15378"/>
        <dbReference type="ChEBI" id="CHEBI:29999"/>
        <dbReference type="ChEBI" id="CHEBI:30616"/>
        <dbReference type="ChEBI" id="CHEBI:83421"/>
        <dbReference type="ChEBI" id="CHEBI:456216"/>
        <dbReference type="EC" id="2.7.11.1"/>
    </reaction>
</comment>
<evidence type="ECO:0000256" key="7">
    <source>
        <dbReference type="ARBA" id="ARBA00022563"/>
    </source>
</evidence>
<dbReference type="GO" id="GO:0006730">
    <property type="term" value="P:one-carbon metabolic process"/>
    <property type="evidence" value="ECO:0007669"/>
    <property type="project" value="UniProtKB-KW"/>
</dbReference>
<feature type="domain" description="DHFR" evidence="21">
    <location>
        <begin position="591"/>
        <end position="789"/>
    </location>
</feature>
<dbReference type="GO" id="GO:0004146">
    <property type="term" value="F:dihydrofolate reductase activity"/>
    <property type="evidence" value="ECO:0007669"/>
    <property type="project" value="UniProtKB-EC"/>
</dbReference>
<name>A0A922HMF1_DERFA</name>
<evidence type="ECO:0000313" key="23">
    <source>
        <dbReference type="Proteomes" id="UP000790347"/>
    </source>
</evidence>
<dbReference type="GO" id="GO:0046654">
    <property type="term" value="P:tetrahydrofolate biosynthetic process"/>
    <property type="evidence" value="ECO:0007669"/>
    <property type="project" value="InterPro"/>
</dbReference>
<keyword evidence="6" id="KW-0723">Serine/threonine-protein kinase</keyword>
<dbReference type="InterPro" id="IPR036181">
    <property type="entry name" value="MIT_dom_sf"/>
</dbReference>
<dbReference type="InterPro" id="IPR024072">
    <property type="entry name" value="DHFR-like_dom_sf"/>
</dbReference>
<dbReference type="GO" id="GO:0034045">
    <property type="term" value="C:phagophore assembly site membrane"/>
    <property type="evidence" value="ECO:0007669"/>
    <property type="project" value="TreeGrafter"/>
</dbReference>
<dbReference type="SUPFAM" id="SSF53597">
    <property type="entry name" value="Dihydrofolate reductase-like"/>
    <property type="match status" value="1"/>
</dbReference>
<dbReference type="PANTHER" id="PTHR24348:SF65">
    <property type="entry name" value="SERINE_THREONINE-PROTEIN KINASE ULK3"/>
    <property type="match status" value="1"/>
</dbReference>
<dbReference type="GO" id="GO:0005829">
    <property type="term" value="C:cytosol"/>
    <property type="evidence" value="ECO:0007669"/>
    <property type="project" value="TreeGrafter"/>
</dbReference>
<dbReference type="GO" id="GO:0061709">
    <property type="term" value="P:reticulophagy"/>
    <property type="evidence" value="ECO:0007669"/>
    <property type="project" value="TreeGrafter"/>
</dbReference>
<dbReference type="Gene3D" id="1.20.58.80">
    <property type="entry name" value="Phosphotransferase system, lactose/cellobiose-type IIA subunit"/>
    <property type="match status" value="1"/>
</dbReference>
<dbReference type="PANTHER" id="PTHR24348">
    <property type="entry name" value="SERINE/THREONINE-PROTEIN KINASE UNC-51-RELATED"/>
    <property type="match status" value="1"/>
</dbReference>
<dbReference type="GO" id="GO:0004674">
    <property type="term" value="F:protein serine/threonine kinase activity"/>
    <property type="evidence" value="ECO:0007669"/>
    <property type="project" value="UniProtKB-KW"/>
</dbReference>
<dbReference type="InterPro" id="IPR045269">
    <property type="entry name" value="Atg1-like"/>
</dbReference>
<dbReference type="SUPFAM" id="SSF116846">
    <property type="entry name" value="MIT domain"/>
    <property type="match status" value="1"/>
</dbReference>
<protein>
    <recommendedName>
        <fullName evidence="4">Serine/threonine-protein kinase ULK3</fullName>
        <ecNumber evidence="3">1.5.1.3</ecNumber>
        <ecNumber evidence="2">2.7.11.1</ecNumber>
    </recommendedName>
    <alternativeName>
        <fullName evidence="16">Unc-51-like kinase 3</fullName>
    </alternativeName>
</protein>
<proteinExistence type="predicted"/>
<evidence type="ECO:0000256" key="19">
    <source>
        <dbReference type="PROSITE-ProRule" id="PRU10141"/>
    </source>
</evidence>
<dbReference type="EC" id="1.5.1.3" evidence="3"/>
<dbReference type="PROSITE" id="PS00075">
    <property type="entry name" value="DHFR_1"/>
    <property type="match status" value="1"/>
</dbReference>
<keyword evidence="7" id="KW-0554">One-carbon metabolism</keyword>
<dbReference type="PROSITE" id="PS00107">
    <property type="entry name" value="PROTEIN_KINASE_ATP"/>
    <property type="match status" value="1"/>
</dbReference>
<dbReference type="Gene3D" id="3.30.200.20">
    <property type="entry name" value="Phosphorylase Kinase, domain 1"/>
    <property type="match status" value="1"/>
</dbReference>
<dbReference type="Gene3D" id="3.40.430.10">
    <property type="entry name" value="Dihydrofolate Reductase, subunit A"/>
    <property type="match status" value="1"/>
</dbReference>
<dbReference type="GO" id="GO:0042594">
    <property type="term" value="P:response to starvation"/>
    <property type="evidence" value="ECO:0007669"/>
    <property type="project" value="TreeGrafter"/>
</dbReference>
<reference evidence="22" key="2">
    <citation type="journal article" date="2022" name="Res Sq">
        <title>Comparative Genomics Reveals Insights into the Divergent Evolution of Astigmatic Mites and Household Pest Adaptations.</title>
        <authorList>
            <person name="Xiong Q."/>
            <person name="Wan A.T.-Y."/>
            <person name="Liu X.-Y."/>
            <person name="Fung C.S.-H."/>
            <person name="Xiao X."/>
            <person name="Malainual N."/>
            <person name="Hou J."/>
            <person name="Wang L."/>
            <person name="Wang M."/>
            <person name="Yang K."/>
            <person name="Cui Y."/>
            <person name="Leung E."/>
            <person name="Nong W."/>
            <person name="Shin S.-K."/>
            <person name="Au S."/>
            <person name="Jeong K.Y."/>
            <person name="Chew F.T."/>
            <person name="Hui J."/>
            <person name="Leung T.F."/>
            <person name="Tungtrongchitr A."/>
            <person name="Zhong N."/>
            <person name="Liu Z."/>
            <person name="Tsui S."/>
        </authorList>
    </citation>
    <scope>NUCLEOTIDE SEQUENCE</scope>
    <source>
        <strain evidence="22">Derf</strain>
        <tissue evidence="22">Whole organism</tissue>
    </source>
</reference>
<comment type="subcellular location">
    <subcellularLocation>
        <location evidence="1">Cytoplasm</location>
    </subcellularLocation>
</comment>
<evidence type="ECO:0000259" key="21">
    <source>
        <dbReference type="PROSITE" id="PS51330"/>
    </source>
</evidence>
<evidence type="ECO:0000256" key="18">
    <source>
        <dbReference type="ARBA" id="ARBA00048679"/>
    </source>
</evidence>
<dbReference type="Proteomes" id="UP000790347">
    <property type="component" value="Unassembled WGS sequence"/>
</dbReference>
<dbReference type="Pfam" id="PF04212">
    <property type="entry name" value="MIT"/>
    <property type="match status" value="1"/>
</dbReference>
<evidence type="ECO:0000256" key="8">
    <source>
        <dbReference type="ARBA" id="ARBA00022679"/>
    </source>
</evidence>
<dbReference type="EMBL" id="ASGP02000008">
    <property type="protein sequence ID" value="KAH9493762.1"/>
    <property type="molecule type" value="Genomic_DNA"/>
</dbReference>
<keyword evidence="12 19" id="KW-0067">ATP-binding</keyword>